<protein>
    <submittedName>
        <fullName evidence="2">Uncharacterized protein</fullName>
    </submittedName>
</protein>
<name>A0AAD5DZJ3_9CHLO</name>
<dbReference type="AlphaFoldDB" id="A0AAD5DZJ3"/>
<dbReference type="Pfam" id="PF06522">
    <property type="entry name" value="B12D"/>
    <property type="match status" value="1"/>
</dbReference>
<evidence type="ECO:0000313" key="3">
    <source>
        <dbReference type="Proteomes" id="UP001205105"/>
    </source>
</evidence>
<dbReference type="EMBL" id="JADXDR010000021">
    <property type="protein sequence ID" value="KAI7845124.1"/>
    <property type="molecule type" value="Genomic_DNA"/>
</dbReference>
<proteinExistence type="predicted"/>
<evidence type="ECO:0000313" key="2">
    <source>
        <dbReference type="EMBL" id="KAI7845124.1"/>
    </source>
</evidence>
<accession>A0AAD5DZJ3</accession>
<organism evidence="2 3">
    <name type="scientific">Chlorella ohadii</name>
    <dbReference type="NCBI Taxonomy" id="2649997"/>
    <lineage>
        <taxon>Eukaryota</taxon>
        <taxon>Viridiplantae</taxon>
        <taxon>Chlorophyta</taxon>
        <taxon>core chlorophytes</taxon>
        <taxon>Trebouxiophyceae</taxon>
        <taxon>Chlorellales</taxon>
        <taxon>Chlorellaceae</taxon>
        <taxon>Chlorella clade</taxon>
        <taxon>Chlorella</taxon>
    </lineage>
</organism>
<keyword evidence="1" id="KW-0472">Membrane</keyword>
<evidence type="ECO:0000256" key="1">
    <source>
        <dbReference type="SAM" id="Phobius"/>
    </source>
</evidence>
<reference evidence="2" key="1">
    <citation type="submission" date="2020-11" db="EMBL/GenBank/DDBJ databases">
        <title>Chlorella ohadii genome sequencing and assembly.</title>
        <authorList>
            <person name="Murik O."/>
            <person name="Treves H."/>
            <person name="Kedem I."/>
            <person name="Shotland Y."/>
            <person name="Kaplan A."/>
        </authorList>
    </citation>
    <scope>NUCLEOTIDE SEQUENCE</scope>
    <source>
        <strain evidence="2">1</strain>
    </source>
</reference>
<dbReference type="InterPro" id="IPR010530">
    <property type="entry name" value="B12D"/>
</dbReference>
<keyword evidence="3" id="KW-1185">Reference proteome</keyword>
<comment type="caution">
    <text evidence="2">The sequence shown here is derived from an EMBL/GenBank/DDBJ whole genome shotgun (WGS) entry which is preliminary data.</text>
</comment>
<keyword evidence="1" id="KW-1133">Transmembrane helix</keyword>
<sequence length="92" mass="10399">MSPAKFSWIPKVDLYPLFTVFGAAIGVVGYASYRGIAHNPSVSLTQQQKQDVTDETGWTLERANKYYHSIFRSAALSRATGEERPDVRIMRF</sequence>
<gene>
    <name evidence="2" type="ORF">COHA_001329</name>
</gene>
<feature type="transmembrane region" description="Helical" evidence="1">
    <location>
        <begin position="12"/>
        <end position="33"/>
    </location>
</feature>
<keyword evidence="1" id="KW-0812">Transmembrane</keyword>
<dbReference type="Proteomes" id="UP001205105">
    <property type="component" value="Unassembled WGS sequence"/>
</dbReference>